<keyword evidence="2" id="KW-0812">Transmembrane</keyword>
<sequence>MSVTRYVVIDDDHPDISYTGTWEVDPVQHEGLYNSGTVGSSQQRITGTGSISFTFQGTYISLYGTKTNGLTQNIEALKWECKVDEIVFQPRLPLEAVGNIYQYCGIFGLDPSTEHTLTVDIEASEEAPFWIDAIEFYPYYSNEAYREALARNTYYVQHLINDTTIGYSPGWQALPETQLQVARYTSTPNSVVEIDFIGTQVTWKGIALTNQPLAGDSQATYSVDGGPAVPFTVPRRLSSSGQYQLFETEKLPRNLHHLKVVYGEGSEAPLVLNYMLITDGDIIFRNPRALGPELDGLRVDPYTRPSNQQQPERPPAAAIAGGVVGSVVGLLVIFFVIYWRRGRNRKSVKASNNQDAENSAGDGAQVNVGYHDQRSDKASNHGVSAFPNANNLAFDGAHVNVAKTVVINNNAYYN</sequence>
<keyword evidence="4" id="KW-1185">Reference proteome</keyword>
<dbReference type="Gene3D" id="2.60.120.260">
    <property type="entry name" value="Galactose-binding domain-like"/>
    <property type="match status" value="2"/>
</dbReference>
<keyword evidence="2" id="KW-1133">Transmembrane helix</keyword>
<dbReference type="EMBL" id="ML210787">
    <property type="protein sequence ID" value="TFK16473.1"/>
    <property type="molecule type" value="Genomic_DNA"/>
</dbReference>
<organism evidence="3 4">
    <name type="scientific">Coprinopsis marcescibilis</name>
    <name type="common">Agaric fungus</name>
    <name type="synonym">Psathyrella marcescibilis</name>
    <dbReference type="NCBI Taxonomy" id="230819"/>
    <lineage>
        <taxon>Eukaryota</taxon>
        <taxon>Fungi</taxon>
        <taxon>Dikarya</taxon>
        <taxon>Basidiomycota</taxon>
        <taxon>Agaricomycotina</taxon>
        <taxon>Agaricomycetes</taxon>
        <taxon>Agaricomycetidae</taxon>
        <taxon>Agaricales</taxon>
        <taxon>Agaricineae</taxon>
        <taxon>Psathyrellaceae</taxon>
        <taxon>Coprinopsis</taxon>
    </lineage>
</organism>
<evidence type="ECO:0000313" key="4">
    <source>
        <dbReference type="Proteomes" id="UP000307440"/>
    </source>
</evidence>
<dbReference type="OrthoDB" id="3052647at2759"/>
<feature type="region of interest" description="Disordered" evidence="1">
    <location>
        <begin position="347"/>
        <end position="367"/>
    </location>
</feature>
<reference evidence="3 4" key="1">
    <citation type="journal article" date="2019" name="Nat. Ecol. Evol.">
        <title>Megaphylogeny resolves global patterns of mushroom evolution.</title>
        <authorList>
            <person name="Varga T."/>
            <person name="Krizsan K."/>
            <person name="Foldi C."/>
            <person name="Dima B."/>
            <person name="Sanchez-Garcia M."/>
            <person name="Sanchez-Ramirez S."/>
            <person name="Szollosi G.J."/>
            <person name="Szarkandi J.G."/>
            <person name="Papp V."/>
            <person name="Albert L."/>
            <person name="Andreopoulos W."/>
            <person name="Angelini C."/>
            <person name="Antonin V."/>
            <person name="Barry K.W."/>
            <person name="Bougher N.L."/>
            <person name="Buchanan P."/>
            <person name="Buyck B."/>
            <person name="Bense V."/>
            <person name="Catcheside P."/>
            <person name="Chovatia M."/>
            <person name="Cooper J."/>
            <person name="Damon W."/>
            <person name="Desjardin D."/>
            <person name="Finy P."/>
            <person name="Geml J."/>
            <person name="Haridas S."/>
            <person name="Hughes K."/>
            <person name="Justo A."/>
            <person name="Karasinski D."/>
            <person name="Kautmanova I."/>
            <person name="Kiss B."/>
            <person name="Kocsube S."/>
            <person name="Kotiranta H."/>
            <person name="LaButti K.M."/>
            <person name="Lechner B.E."/>
            <person name="Liimatainen K."/>
            <person name="Lipzen A."/>
            <person name="Lukacs Z."/>
            <person name="Mihaltcheva S."/>
            <person name="Morgado L.N."/>
            <person name="Niskanen T."/>
            <person name="Noordeloos M.E."/>
            <person name="Ohm R.A."/>
            <person name="Ortiz-Santana B."/>
            <person name="Ovrebo C."/>
            <person name="Racz N."/>
            <person name="Riley R."/>
            <person name="Savchenko A."/>
            <person name="Shiryaev A."/>
            <person name="Soop K."/>
            <person name="Spirin V."/>
            <person name="Szebenyi C."/>
            <person name="Tomsovsky M."/>
            <person name="Tulloss R.E."/>
            <person name="Uehling J."/>
            <person name="Grigoriev I.V."/>
            <person name="Vagvolgyi C."/>
            <person name="Papp T."/>
            <person name="Martin F.M."/>
            <person name="Miettinen O."/>
            <person name="Hibbett D.S."/>
            <person name="Nagy L.G."/>
        </authorList>
    </citation>
    <scope>NUCLEOTIDE SEQUENCE [LARGE SCALE GENOMIC DNA]</scope>
    <source>
        <strain evidence="3 4">CBS 121175</strain>
    </source>
</reference>
<name>A0A5C3KA43_COPMA</name>
<dbReference type="STRING" id="230819.A0A5C3KA43"/>
<gene>
    <name evidence="3" type="ORF">FA15DRAFT_761402</name>
</gene>
<protein>
    <submittedName>
        <fullName evidence="3">Uncharacterized protein</fullName>
    </submittedName>
</protein>
<evidence type="ECO:0000256" key="2">
    <source>
        <dbReference type="SAM" id="Phobius"/>
    </source>
</evidence>
<evidence type="ECO:0000256" key="1">
    <source>
        <dbReference type="SAM" id="MobiDB-lite"/>
    </source>
</evidence>
<evidence type="ECO:0000313" key="3">
    <source>
        <dbReference type="EMBL" id="TFK16473.1"/>
    </source>
</evidence>
<dbReference type="AlphaFoldDB" id="A0A5C3KA43"/>
<dbReference type="Proteomes" id="UP000307440">
    <property type="component" value="Unassembled WGS sequence"/>
</dbReference>
<proteinExistence type="predicted"/>
<accession>A0A5C3KA43</accession>
<feature type="transmembrane region" description="Helical" evidence="2">
    <location>
        <begin position="316"/>
        <end position="339"/>
    </location>
</feature>
<keyword evidence="2" id="KW-0472">Membrane</keyword>